<comment type="caution">
    <text evidence="1">The sequence shown here is derived from an EMBL/GenBank/DDBJ whole genome shotgun (WGS) entry which is preliminary data.</text>
</comment>
<proteinExistence type="predicted"/>
<keyword evidence="2" id="KW-1185">Reference proteome</keyword>
<dbReference type="RefSeq" id="WP_209687665.1">
    <property type="nucleotide sequence ID" value="NZ_JAGGLU010000021.1"/>
</dbReference>
<evidence type="ECO:0000313" key="1">
    <source>
        <dbReference type="EMBL" id="MBP2058953.1"/>
    </source>
</evidence>
<gene>
    <name evidence="1" type="ORF">J2Z60_002144</name>
</gene>
<name>A0ABS4MGY2_9LACO</name>
<reference evidence="1 2" key="1">
    <citation type="submission" date="2021-03" db="EMBL/GenBank/DDBJ databases">
        <title>Genomic Encyclopedia of Type Strains, Phase IV (KMG-IV): sequencing the most valuable type-strain genomes for metagenomic binning, comparative biology and taxonomic classification.</title>
        <authorList>
            <person name="Goeker M."/>
        </authorList>
    </citation>
    <scope>NUCLEOTIDE SEQUENCE [LARGE SCALE GENOMIC DNA]</scope>
    <source>
        <strain evidence="1 2">DSM 101872</strain>
    </source>
</reference>
<accession>A0ABS4MGY2</accession>
<sequence>MKIIYPPLIEQAYNLLLQRGEKDITKQDLYKMMVKKQAIDENGNPTTKGFKMGLFEKISFNTANPIEKFKLENPAFMTIPNENFSVKDGRVLIDVQGLKMACNQVIYNPNSSPHQIKNARKILEQIKKYK</sequence>
<protein>
    <submittedName>
        <fullName evidence="1">Uncharacterized protein</fullName>
    </submittedName>
</protein>
<organism evidence="1 2">
    <name type="scientific">Lactobacillus colini</name>
    <dbReference type="NCBI Taxonomy" id="1819254"/>
    <lineage>
        <taxon>Bacteria</taxon>
        <taxon>Bacillati</taxon>
        <taxon>Bacillota</taxon>
        <taxon>Bacilli</taxon>
        <taxon>Lactobacillales</taxon>
        <taxon>Lactobacillaceae</taxon>
        <taxon>Lactobacillus</taxon>
    </lineage>
</organism>
<dbReference type="EMBL" id="JAGGLU010000021">
    <property type="protein sequence ID" value="MBP2058953.1"/>
    <property type="molecule type" value="Genomic_DNA"/>
</dbReference>
<dbReference type="Proteomes" id="UP001519292">
    <property type="component" value="Unassembled WGS sequence"/>
</dbReference>
<evidence type="ECO:0000313" key="2">
    <source>
        <dbReference type="Proteomes" id="UP001519292"/>
    </source>
</evidence>